<evidence type="ECO:0000256" key="1">
    <source>
        <dbReference type="ARBA" id="ARBA00004651"/>
    </source>
</evidence>
<dbReference type="PROSITE" id="PS00237">
    <property type="entry name" value="G_PROTEIN_RECEP_F1_1"/>
    <property type="match status" value="1"/>
</dbReference>
<dbReference type="Pfam" id="PF13853">
    <property type="entry name" value="7tm_4"/>
    <property type="match status" value="1"/>
</dbReference>
<sequence>MRGKNQTSVTEFILLGFSDHPLLQSLICGTVLLIYLISILGNFVFLMLMCADPQLHKPMYFFLSNLSILDICSTSLTLLKMLDSYLSQNNSISFHACMTQVYLFIYFTGTELFLLSAMAYDRYVAICNPLRYSLIMKKIVCILLAASSWVISFFGVLPVPYMISQLNYCRSNEINHFFCDPSALMKLSCSDTHRVENVILVEGIFVGFIPFLLTLSSYVFIISAILSIRSSEGRTKAFSTCASHLTSVVLFYVTVMGMYMRPSSVYSPGQDKLFSLLYTAMIPTLNPIIYTLRNRDIKSALRKMKHKIKNSGKNMKHVC</sequence>
<dbReference type="RefSeq" id="XP_033780490.1">
    <property type="nucleotide sequence ID" value="XM_033924599.1"/>
</dbReference>
<evidence type="ECO:0000256" key="8">
    <source>
        <dbReference type="ARBA" id="ARBA00023170"/>
    </source>
</evidence>
<dbReference type="PRINTS" id="PR00237">
    <property type="entry name" value="GPCRRHODOPSN"/>
</dbReference>
<dbReference type="PROSITE" id="PS50262">
    <property type="entry name" value="G_PROTEIN_RECEP_F1_2"/>
    <property type="match status" value="1"/>
</dbReference>
<evidence type="ECO:0000256" key="11">
    <source>
        <dbReference type="RuleBase" id="RU363047"/>
    </source>
</evidence>
<evidence type="ECO:0000256" key="2">
    <source>
        <dbReference type="ARBA" id="ARBA00022475"/>
    </source>
</evidence>
<dbReference type="InterPro" id="IPR050516">
    <property type="entry name" value="Olfactory_GPCR"/>
</dbReference>
<dbReference type="GeneID" id="117350339"/>
<name>A0A6P8PGS3_GEOSA</name>
<organism evidence="13 14">
    <name type="scientific">Geotrypetes seraphini</name>
    <name type="common">Gaboon caecilian</name>
    <name type="synonym">Caecilia seraphini</name>
    <dbReference type="NCBI Taxonomy" id="260995"/>
    <lineage>
        <taxon>Eukaryota</taxon>
        <taxon>Metazoa</taxon>
        <taxon>Chordata</taxon>
        <taxon>Craniata</taxon>
        <taxon>Vertebrata</taxon>
        <taxon>Euteleostomi</taxon>
        <taxon>Amphibia</taxon>
        <taxon>Gymnophiona</taxon>
        <taxon>Geotrypetes</taxon>
    </lineage>
</organism>
<dbReference type="InterPro" id="IPR000276">
    <property type="entry name" value="GPCR_Rhodpsn"/>
</dbReference>
<keyword evidence="4 11" id="KW-0552">Olfaction</keyword>
<feature type="transmembrane region" description="Helical" evidence="11">
    <location>
        <begin position="238"/>
        <end position="261"/>
    </location>
</feature>
<keyword evidence="2 11" id="KW-1003">Cell membrane</keyword>
<keyword evidence="13" id="KW-1185">Reference proteome</keyword>
<proteinExistence type="inferred from homology"/>
<feature type="transmembrane region" description="Helical" evidence="11">
    <location>
        <begin position="60"/>
        <end position="81"/>
    </location>
</feature>
<keyword evidence="5 11" id="KW-1133">Transmembrane helix</keyword>
<keyword evidence="6 10" id="KW-0297">G-protein coupled receptor</keyword>
<dbReference type="GO" id="GO:0005886">
    <property type="term" value="C:plasma membrane"/>
    <property type="evidence" value="ECO:0007669"/>
    <property type="project" value="UniProtKB-SubCell"/>
</dbReference>
<evidence type="ECO:0000259" key="12">
    <source>
        <dbReference type="PROSITE" id="PS50262"/>
    </source>
</evidence>
<evidence type="ECO:0000256" key="3">
    <source>
        <dbReference type="ARBA" id="ARBA00022692"/>
    </source>
</evidence>
<dbReference type="PANTHER" id="PTHR26452">
    <property type="entry name" value="OLFACTORY RECEPTOR"/>
    <property type="match status" value="1"/>
</dbReference>
<dbReference type="InterPro" id="IPR017452">
    <property type="entry name" value="GPCR_Rhodpsn_7TM"/>
</dbReference>
<dbReference type="GO" id="GO:0004984">
    <property type="term" value="F:olfactory receptor activity"/>
    <property type="evidence" value="ECO:0007669"/>
    <property type="project" value="InterPro"/>
</dbReference>
<feature type="transmembrane region" description="Helical" evidence="11">
    <location>
        <begin position="101"/>
        <end position="120"/>
    </location>
</feature>
<feature type="transmembrane region" description="Helical" evidence="11">
    <location>
        <begin position="22"/>
        <end position="48"/>
    </location>
</feature>
<keyword evidence="9 10" id="KW-0807">Transducer</keyword>
<dbReference type="CDD" id="cd13954">
    <property type="entry name" value="7tmA_OR"/>
    <property type="match status" value="1"/>
</dbReference>
<feature type="transmembrane region" description="Helical" evidence="11">
    <location>
        <begin position="273"/>
        <end position="292"/>
    </location>
</feature>
<dbReference type="OrthoDB" id="5967130at2759"/>
<dbReference type="AlphaFoldDB" id="A0A6P8PGS3"/>
<evidence type="ECO:0000256" key="6">
    <source>
        <dbReference type="ARBA" id="ARBA00023040"/>
    </source>
</evidence>
<gene>
    <name evidence="14" type="primary">LOC117350339</name>
</gene>
<evidence type="ECO:0000256" key="10">
    <source>
        <dbReference type="RuleBase" id="RU000688"/>
    </source>
</evidence>
<dbReference type="FunCoup" id="A0A6P8PGS3">
    <property type="interactions" value="688"/>
</dbReference>
<feature type="domain" description="G-protein coupled receptors family 1 profile" evidence="12">
    <location>
        <begin position="41"/>
        <end position="290"/>
    </location>
</feature>
<evidence type="ECO:0000313" key="13">
    <source>
        <dbReference type="Proteomes" id="UP000515159"/>
    </source>
</evidence>
<dbReference type="InterPro" id="IPR000725">
    <property type="entry name" value="Olfact_rcpt"/>
</dbReference>
<dbReference type="InParanoid" id="A0A6P8PGS3"/>
<dbReference type="GO" id="GO:0004930">
    <property type="term" value="F:G protein-coupled receptor activity"/>
    <property type="evidence" value="ECO:0007669"/>
    <property type="project" value="UniProtKB-KW"/>
</dbReference>
<feature type="transmembrane region" description="Helical" evidence="11">
    <location>
        <begin position="140"/>
        <end position="163"/>
    </location>
</feature>
<accession>A0A6P8PGS3</accession>
<dbReference type="Gene3D" id="1.20.1070.10">
    <property type="entry name" value="Rhodopsin 7-helix transmembrane proteins"/>
    <property type="match status" value="1"/>
</dbReference>
<feature type="transmembrane region" description="Helical" evidence="11">
    <location>
        <begin position="204"/>
        <end position="226"/>
    </location>
</feature>
<dbReference type="SUPFAM" id="SSF81321">
    <property type="entry name" value="Family A G protein-coupled receptor-like"/>
    <property type="match status" value="1"/>
</dbReference>
<comment type="subcellular location">
    <subcellularLocation>
        <location evidence="1 11">Cell membrane</location>
        <topology evidence="1 11">Multi-pass membrane protein</topology>
    </subcellularLocation>
</comment>
<evidence type="ECO:0000256" key="9">
    <source>
        <dbReference type="ARBA" id="ARBA00023224"/>
    </source>
</evidence>
<dbReference type="FunFam" id="1.20.1070.10:FF:000015">
    <property type="entry name" value="Olfactory receptor"/>
    <property type="match status" value="1"/>
</dbReference>
<keyword evidence="11" id="KW-0716">Sensory transduction</keyword>
<keyword evidence="3 10" id="KW-0812">Transmembrane</keyword>
<comment type="similarity">
    <text evidence="10">Belongs to the G-protein coupled receptor 1 family.</text>
</comment>
<dbReference type="Proteomes" id="UP000515159">
    <property type="component" value="Chromosome 16"/>
</dbReference>
<evidence type="ECO:0000256" key="4">
    <source>
        <dbReference type="ARBA" id="ARBA00022725"/>
    </source>
</evidence>
<dbReference type="PRINTS" id="PR00245">
    <property type="entry name" value="OLFACTORYR"/>
</dbReference>
<dbReference type="KEGG" id="gsh:117350339"/>
<evidence type="ECO:0000256" key="5">
    <source>
        <dbReference type="ARBA" id="ARBA00022989"/>
    </source>
</evidence>
<evidence type="ECO:0000256" key="7">
    <source>
        <dbReference type="ARBA" id="ARBA00023136"/>
    </source>
</evidence>
<evidence type="ECO:0000313" key="14">
    <source>
        <dbReference type="RefSeq" id="XP_033780490.1"/>
    </source>
</evidence>
<reference evidence="14" key="1">
    <citation type="submission" date="2025-08" db="UniProtKB">
        <authorList>
            <consortium name="RefSeq"/>
        </authorList>
    </citation>
    <scope>IDENTIFICATION</scope>
</reference>
<keyword evidence="7 11" id="KW-0472">Membrane</keyword>
<protein>
    <recommendedName>
        <fullName evidence="11">Olfactory receptor</fullName>
    </recommendedName>
</protein>
<keyword evidence="8 10" id="KW-0675">Receptor</keyword>